<gene>
    <name evidence="1" type="ORF">ENO04_05585</name>
</gene>
<evidence type="ECO:0000313" key="1">
    <source>
        <dbReference type="EMBL" id="HDS11065.1"/>
    </source>
</evidence>
<dbReference type="AlphaFoldDB" id="A0A7C1I4Q7"/>
<sequence length="82" mass="9830">MREIPHLLRPADLPVIVLSNKGNYRLFKEPLPLIEWLENYKLLSDISYTFGIKTPEDRIKYKVYTEEELRGILRTLEKERLI</sequence>
<comment type="caution">
    <text evidence="1">The sequence shown here is derived from an EMBL/GenBank/DDBJ whole genome shotgun (WGS) entry which is preliminary data.</text>
</comment>
<proteinExistence type="predicted"/>
<name>A0A7C1I4Q7_9CREN</name>
<reference evidence="1" key="1">
    <citation type="journal article" date="2020" name="mSystems">
        <title>Genome- and Community-Level Interaction Insights into Carbon Utilization and Element Cycling Functions of Hydrothermarchaeota in Hydrothermal Sediment.</title>
        <authorList>
            <person name="Zhou Z."/>
            <person name="Liu Y."/>
            <person name="Xu W."/>
            <person name="Pan J."/>
            <person name="Luo Z.H."/>
            <person name="Li M."/>
        </authorList>
    </citation>
    <scope>NUCLEOTIDE SEQUENCE [LARGE SCALE GENOMIC DNA]</scope>
    <source>
        <strain evidence="1">SpSt-123</strain>
    </source>
</reference>
<organism evidence="1">
    <name type="scientific">Fervidicoccus fontis</name>
    <dbReference type="NCBI Taxonomy" id="683846"/>
    <lineage>
        <taxon>Archaea</taxon>
        <taxon>Thermoproteota</taxon>
        <taxon>Thermoprotei</taxon>
        <taxon>Fervidicoccales</taxon>
        <taxon>Fervidicoccaceae</taxon>
        <taxon>Fervidicoccus</taxon>
    </lineage>
</organism>
<dbReference type="EMBL" id="DSDY01000166">
    <property type="protein sequence ID" value="HDS11065.1"/>
    <property type="molecule type" value="Genomic_DNA"/>
</dbReference>
<protein>
    <submittedName>
        <fullName evidence="1">Uncharacterized protein</fullName>
    </submittedName>
</protein>
<accession>A0A7C1I4Q7</accession>